<dbReference type="AlphaFoldDB" id="A0A1C3CW86"/>
<sequence length="81" mass="9338">MSKNFQKNTYIVDHQLNDTLTWLCCHQDSFDSFSYDAIQKTLVVYHANGQDQIMEGDYLNASYGILITAHNFAKTDTQDKI</sequence>
<dbReference type="EMBL" id="MBDL01000010">
    <property type="protein sequence ID" value="ODA12919.1"/>
    <property type="molecule type" value="Genomic_DNA"/>
</dbReference>
<dbReference type="RefSeq" id="WP_068888550.1">
    <property type="nucleotide sequence ID" value="NZ_CBCRUU010000018.1"/>
</dbReference>
<accession>A0A1C3CW86</accession>
<gene>
    <name evidence="1" type="ORF">BBP83_10260</name>
</gene>
<proteinExistence type="predicted"/>
<dbReference type="Proteomes" id="UP000186553">
    <property type="component" value="Unassembled WGS sequence"/>
</dbReference>
<keyword evidence="2" id="KW-1185">Reference proteome</keyword>
<evidence type="ECO:0000313" key="1">
    <source>
        <dbReference type="EMBL" id="ODA12919.1"/>
    </source>
</evidence>
<organism evidence="1 2">
    <name type="scientific">Acinetobacter celticus</name>
    <dbReference type="NCBI Taxonomy" id="1891224"/>
    <lineage>
        <taxon>Bacteria</taxon>
        <taxon>Pseudomonadati</taxon>
        <taxon>Pseudomonadota</taxon>
        <taxon>Gammaproteobacteria</taxon>
        <taxon>Moraxellales</taxon>
        <taxon>Moraxellaceae</taxon>
        <taxon>Acinetobacter</taxon>
    </lineage>
</organism>
<protein>
    <submittedName>
        <fullName evidence="1">Uncharacterized protein</fullName>
    </submittedName>
</protein>
<reference evidence="1 2" key="1">
    <citation type="submission" date="2016-07" db="EMBL/GenBank/DDBJ databases">
        <title>Acinetobacter sp. ANC 4603.</title>
        <authorList>
            <person name="Radolfova-Krizova L."/>
            <person name="Nemec A."/>
        </authorList>
    </citation>
    <scope>NUCLEOTIDE SEQUENCE [LARGE SCALE GENOMIC DNA]</scope>
    <source>
        <strain evidence="1 2">ANC 4603</strain>
    </source>
</reference>
<dbReference type="OrthoDB" id="6712228at2"/>
<evidence type="ECO:0000313" key="2">
    <source>
        <dbReference type="Proteomes" id="UP000186553"/>
    </source>
</evidence>
<name>A0A1C3CW86_9GAMM</name>
<comment type="caution">
    <text evidence="1">The sequence shown here is derived from an EMBL/GenBank/DDBJ whole genome shotgun (WGS) entry which is preliminary data.</text>
</comment>